<keyword evidence="5 6" id="KW-0472">Membrane</keyword>
<evidence type="ECO:0000256" key="3">
    <source>
        <dbReference type="ARBA" id="ARBA00022692"/>
    </source>
</evidence>
<evidence type="ECO:0000256" key="2">
    <source>
        <dbReference type="ARBA" id="ARBA00022475"/>
    </source>
</evidence>
<evidence type="ECO:0000256" key="4">
    <source>
        <dbReference type="ARBA" id="ARBA00022989"/>
    </source>
</evidence>
<name>A0A1S7LIW4_MAGMO</name>
<feature type="transmembrane region" description="Helical" evidence="6">
    <location>
        <begin position="81"/>
        <end position="100"/>
    </location>
</feature>
<evidence type="ECO:0000256" key="6">
    <source>
        <dbReference type="SAM" id="Phobius"/>
    </source>
</evidence>
<evidence type="ECO:0000256" key="5">
    <source>
        <dbReference type="ARBA" id="ARBA00023136"/>
    </source>
</evidence>
<dbReference type="GO" id="GO:0005886">
    <property type="term" value="C:plasma membrane"/>
    <property type="evidence" value="ECO:0007669"/>
    <property type="project" value="UniProtKB-SubCell"/>
</dbReference>
<gene>
    <name evidence="7" type="ORF">MAGMO_2742</name>
</gene>
<keyword evidence="3 6" id="KW-0812">Transmembrane</keyword>
<dbReference type="AlphaFoldDB" id="A0A1S7LIW4"/>
<feature type="transmembrane region" description="Helical" evidence="6">
    <location>
        <begin position="258"/>
        <end position="281"/>
    </location>
</feature>
<evidence type="ECO:0000313" key="7">
    <source>
        <dbReference type="EMBL" id="CRH06892.1"/>
    </source>
</evidence>
<feature type="transmembrane region" description="Helical" evidence="6">
    <location>
        <begin position="120"/>
        <end position="147"/>
    </location>
</feature>
<organism evidence="7">
    <name type="scientific">Magnetococcus massalia (strain MO-1)</name>
    <dbReference type="NCBI Taxonomy" id="451514"/>
    <lineage>
        <taxon>Bacteria</taxon>
        <taxon>Pseudomonadati</taxon>
        <taxon>Pseudomonadota</taxon>
        <taxon>Magnetococcia</taxon>
        <taxon>Magnetococcales</taxon>
        <taxon>Magnetococcaceae</taxon>
        <taxon>Magnetococcus</taxon>
    </lineage>
</organism>
<feature type="transmembrane region" description="Helical" evidence="6">
    <location>
        <begin position="45"/>
        <end position="69"/>
    </location>
</feature>
<feature type="transmembrane region" description="Helical" evidence="6">
    <location>
        <begin position="159"/>
        <end position="185"/>
    </location>
</feature>
<reference evidence="7" key="1">
    <citation type="submission" date="2015-04" db="EMBL/GenBank/DDBJ databases">
        <authorList>
            <person name="Syromyatnikov M.Y."/>
            <person name="Popov V.N."/>
        </authorList>
    </citation>
    <scope>NUCLEOTIDE SEQUENCE</scope>
    <source>
        <strain evidence="7">MO-1</strain>
    </source>
</reference>
<dbReference type="PANTHER" id="PTHR40277:SF1">
    <property type="entry name" value="BLL5419 PROTEIN"/>
    <property type="match status" value="1"/>
</dbReference>
<dbReference type="PANTHER" id="PTHR40277">
    <property type="entry name" value="BLL5419 PROTEIN"/>
    <property type="match status" value="1"/>
</dbReference>
<proteinExistence type="predicted"/>
<feature type="transmembrane region" description="Helical" evidence="6">
    <location>
        <begin position="301"/>
        <end position="324"/>
    </location>
</feature>
<accession>A0A1S7LIW4</accession>
<protein>
    <submittedName>
        <fullName evidence="7">Uncharacterized protein</fullName>
    </submittedName>
</protein>
<evidence type="ECO:0000256" key="1">
    <source>
        <dbReference type="ARBA" id="ARBA00004651"/>
    </source>
</evidence>
<keyword evidence="4 6" id="KW-1133">Transmembrane helix</keyword>
<feature type="transmembrane region" description="Helical" evidence="6">
    <location>
        <begin position="219"/>
        <end position="246"/>
    </location>
</feature>
<comment type="subcellular location">
    <subcellularLocation>
        <location evidence="1">Cell membrane</location>
        <topology evidence="1">Multi-pass membrane protein</topology>
    </subcellularLocation>
</comment>
<keyword evidence="2" id="KW-1003">Cell membrane</keyword>
<sequence>MAKARWLQTAVLLLKLLLLVVLISWLVESDRIDFSAFAQLLRHPVIWLGAGALALINFVVVGLRWWLLLRIKGIHLPAMEAVRLTFVVNFLSQFLPGGMATSDLLRVSYIYRWVPAGRGLGTLSILLDRLMGLHAMMVLAVVAGLLLDQSVTAHPALQTLWWSSLAITVGMPLAFLLGTLLVSYWRTPLEQWVTRAEPALWHRIMGLLLEAAQGYRHHWLGLIGISAMAVACHGVLGIALAVLALQIVPGTPLGLGEYLLAFPWGVLASMLPITPGGIGVAEGAFDQICRWLSGDVAPLAYGSLFLAFRLVILMGALPGGLFYFTRFKGEVAKIEASQ</sequence>
<dbReference type="EMBL" id="LO017727">
    <property type="protein sequence ID" value="CRH06892.1"/>
    <property type="molecule type" value="Genomic_DNA"/>
</dbReference>
<dbReference type="Pfam" id="PF03706">
    <property type="entry name" value="LPG_synthase_TM"/>
    <property type="match status" value="1"/>
</dbReference>
<dbReference type="InterPro" id="IPR022791">
    <property type="entry name" value="L-PG_synthase/AglD"/>
</dbReference>